<sequence>MFRGSQLGLGPFGCKRWQDLSAIPVLLPLRAVIRSGRALSWIGRAAE</sequence>
<proteinExistence type="predicted"/>
<protein>
    <submittedName>
        <fullName evidence="1">Uncharacterized protein</fullName>
    </submittedName>
</protein>
<accession>G6E7R0</accession>
<keyword evidence="2" id="KW-1185">Reference proteome</keyword>
<dbReference type="AlphaFoldDB" id="G6E7R0"/>
<comment type="caution">
    <text evidence="1">The sequence shown here is derived from an EMBL/GenBank/DDBJ whole genome shotgun (WGS) entry which is preliminary data.</text>
</comment>
<reference evidence="1 2" key="1">
    <citation type="journal article" date="2012" name="J. Bacteriol.">
        <title>Genome sequence of benzo(a)pyrene-degrading bacterium Novosphingobium pentaromativorans US6-1.</title>
        <authorList>
            <person name="Luo Y.R."/>
            <person name="Kang S.G."/>
            <person name="Kim S.J."/>
            <person name="Kim M.R."/>
            <person name="Li N."/>
            <person name="Lee J.H."/>
            <person name="Kwon K.K."/>
        </authorList>
    </citation>
    <scope>NUCLEOTIDE SEQUENCE [LARGE SCALE GENOMIC DNA]</scope>
    <source>
        <strain evidence="1 2">US6-1</strain>
    </source>
</reference>
<gene>
    <name evidence="1" type="ORF">NSU_0381</name>
</gene>
<dbReference type="Proteomes" id="UP000004030">
    <property type="component" value="Unassembled WGS sequence"/>
</dbReference>
<evidence type="ECO:0000313" key="1">
    <source>
        <dbReference type="EMBL" id="EHJ62553.1"/>
    </source>
</evidence>
<dbReference type="EMBL" id="AGFM01000007">
    <property type="protein sequence ID" value="EHJ62553.1"/>
    <property type="molecule type" value="Genomic_DNA"/>
</dbReference>
<evidence type="ECO:0000313" key="2">
    <source>
        <dbReference type="Proteomes" id="UP000004030"/>
    </source>
</evidence>
<name>G6E7R0_9SPHN</name>
<organism evidence="1 2">
    <name type="scientific">Novosphingobium pentaromativorans US6-1</name>
    <dbReference type="NCBI Taxonomy" id="1088721"/>
    <lineage>
        <taxon>Bacteria</taxon>
        <taxon>Pseudomonadati</taxon>
        <taxon>Pseudomonadota</taxon>
        <taxon>Alphaproteobacteria</taxon>
        <taxon>Sphingomonadales</taxon>
        <taxon>Sphingomonadaceae</taxon>
        <taxon>Novosphingobium</taxon>
    </lineage>
</organism>